<evidence type="ECO:0000313" key="2">
    <source>
        <dbReference type="EMBL" id="TGG88841.1"/>
    </source>
</evidence>
<organism evidence="1 3">
    <name type="scientific">Geotoga petraea</name>
    <dbReference type="NCBI Taxonomy" id="28234"/>
    <lineage>
        <taxon>Bacteria</taxon>
        <taxon>Thermotogati</taxon>
        <taxon>Thermotogota</taxon>
        <taxon>Thermotogae</taxon>
        <taxon>Petrotogales</taxon>
        <taxon>Petrotogaceae</taxon>
        <taxon>Geotoga</taxon>
    </lineage>
</organism>
<name>A0A1G6L5A0_9BACT</name>
<dbReference type="STRING" id="28234.SAMN04488588_1014"/>
<evidence type="ECO:0000313" key="1">
    <source>
        <dbReference type="EMBL" id="SDC38394.1"/>
    </source>
</evidence>
<evidence type="ECO:0008006" key="5">
    <source>
        <dbReference type="Google" id="ProtNLM"/>
    </source>
</evidence>
<dbReference type="AlphaFoldDB" id="A0A1G6L5A0"/>
<accession>A0A1G6L5A0</accession>
<dbReference type="EMBL" id="SRME01000001">
    <property type="protein sequence ID" value="TGG88841.1"/>
    <property type="molecule type" value="Genomic_DNA"/>
</dbReference>
<dbReference type="RefSeq" id="WP_091403309.1">
    <property type="nucleotide sequence ID" value="NZ_FMYV01000003.1"/>
</dbReference>
<sequence length="259" mass="29995">MKKLYMVLFLTLSIFIFSAETEISYQKFEELTFDRVNYIITQENEDIDKDGKVERIILIGEISSETPFIQNIKLVISNREDTFILYKNAISDGYDPYFELVDFDGDGIKDILIKNATGGSGGYINVKLLSFNGTYLEELFSTENSYFNVKGNFKENFIANIVMEDYFSYDLNLSHKKEMYIEQGFYTSEGKISNEWTDLMIGGIGAFEVQKWGDKNMARVLKSVSGFYHADRLGYLELMLDFTGEEMKIERINFSINLY</sequence>
<dbReference type="SUPFAM" id="SSF69318">
    <property type="entry name" value="Integrin alpha N-terminal domain"/>
    <property type="match status" value="1"/>
</dbReference>
<dbReference type="EMBL" id="FMYV01000003">
    <property type="protein sequence ID" value="SDC38394.1"/>
    <property type="molecule type" value="Genomic_DNA"/>
</dbReference>
<gene>
    <name evidence="2" type="ORF">E4650_01205</name>
    <name evidence="1" type="ORF">SAMN04488588_1014</name>
</gene>
<dbReference type="Proteomes" id="UP000297288">
    <property type="component" value="Unassembled WGS sequence"/>
</dbReference>
<dbReference type="OrthoDB" id="45592at2"/>
<dbReference type="Proteomes" id="UP000199322">
    <property type="component" value="Unassembled WGS sequence"/>
</dbReference>
<evidence type="ECO:0000313" key="4">
    <source>
        <dbReference type="Proteomes" id="UP000297288"/>
    </source>
</evidence>
<reference evidence="1 3" key="1">
    <citation type="submission" date="2016-10" db="EMBL/GenBank/DDBJ databases">
        <authorList>
            <person name="de Groot N.N."/>
        </authorList>
    </citation>
    <scope>NUCLEOTIDE SEQUENCE [LARGE SCALE GENOMIC DNA]</scope>
    <source>
        <strain evidence="1 3">WG14</strain>
    </source>
</reference>
<evidence type="ECO:0000313" key="3">
    <source>
        <dbReference type="Proteomes" id="UP000199322"/>
    </source>
</evidence>
<proteinExistence type="predicted"/>
<protein>
    <recommendedName>
        <fullName evidence="5">VCBS repeat-containing protein</fullName>
    </recommendedName>
</protein>
<keyword evidence="3" id="KW-1185">Reference proteome</keyword>
<reference evidence="2 4" key="2">
    <citation type="submission" date="2019-04" db="EMBL/GenBank/DDBJ databases">
        <title>Draft genome sequence data and analysis of a Fermenting Bacterium, Geotoga petraea strain HO-Geo1, isolated from heavy-oil petroleum reservoir in Russia.</title>
        <authorList>
            <person name="Grouzdev D.S."/>
            <person name="Semenova E.M."/>
            <person name="Sokolova D.S."/>
            <person name="Tourova T.P."/>
            <person name="Poltaraus A.B."/>
            <person name="Nazina T.N."/>
        </authorList>
    </citation>
    <scope>NUCLEOTIDE SEQUENCE [LARGE SCALE GENOMIC DNA]</scope>
    <source>
        <strain evidence="2 4">HO-Geo1</strain>
    </source>
</reference>
<dbReference type="InterPro" id="IPR028994">
    <property type="entry name" value="Integrin_alpha_N"/>
</dbReference>